<dbReference type="Pfam" id="PF13490">
    <property type="entry name" value="zf-HC2"/>
    <property type="match status" value="1"/>
</dbReference>
<keyword evidence="3" id="KW-0472">Membrane</keyword>
<evidence type="ECO:0000256" key="3">
    <source>
        <dbReference type="SAM" id="Phobius"/>
    </source>
</evidence>
<dbReference type="KEGG" id="mmc:Mmcs_1050"/>
<feature type="domain" description="Putative zinc-finger" evidence="4">
    <location>
        <begin position="15"/>
        <end position="40"/>
    </location>
</feature>
<proteinExistence type="predicted"/>
<dbReference type="EMBL" id="CP000384">
    <property type="protein sequence ID" value="ABG07164.1"/>
    <property type="molecule type" value="Genomic_DNA"/>
</dbReference>
<sequence length="239" mass="25406">MIEALGDPYLQWDAAYVLGSLSSADRREFEAHMQTCDRCRAAVAELSGIPALLSMLDADEVDGQLDGDEPEPPPLRPEVLDSVLDKVKWRRRRSRWMTSAAVGLAAAVLAVGLVIAIRPGAVGMQNGTPEVTAATYEMTKLAPTPFNATVSLSDFGWGTRIDMACTYGQWSGGGPAAPPSRLGMVVVGRDGTRSEIATWLGLSGATALPSGNTTLHRDDIAAVQLVAADTREVLLEKTL</sequence>
<evidence type="ECO:0000313" key="5">
    <source>
        <dbReference type="EMBL" id="ABG07164.1"/>
    </source>
</evidence>
<dbReference type="InterPro" id="IPR027383">
    <property type="entry name" value="Znf_put"/>
</dbReference>
<protein>
    <submittedName>
        <fullName evidence="5">Putative transmembrane anti-sigma factor</fullName>
    </submittedName>
</protein>
<dbReference type="InterPro" id="IPR041916">
    <property type="entry name" value="Anti_sigma_zinc_sf"/>
</dbReference>
<organism evidence="5">
    <name type="scientific">Mycobacterium sp. (strain MCS)</name>
    <dbReference type="NCBI Taxonomy" id="164756"/>
    <lineage>
        <taxon>Bacteria</taxon>
        <taxon>Bacillati</taxon>
        <taxon>Actinomycetota</taxon>
        <taxon>Actinomycetes</taxon>
        <taxon>Mycobacteriales</taxon>
        <taxon>Mycobacteriaceae</taxon>
        <taxon>Mycobacterium</taxon>
    </lineage>
</organism>
<reference evidence="5" key="1">
    <citation type="submission" date="2006-06" db="EMBL/GenBank/DDBJ databases">
        <title>Complete sequence of chromosome of Mycobacterium sp. MCS.</title>
        <authorList>
            <consortium name="US DOE Joint Genome Institute"/>
            <person name="Copeland A."/>
            <person name="Lucas S."/>
            <person name="Lapidus A."/>
            <person name="Barry K."/>
            <person name="Detter J.C."/>
            <person name="Glavina del Rio T."/>
            <person name="Hammon N."/>
            <person name="Israni S."/>
            <person name="Dalin E."/>
            <person name="Tice H."/>
            <person name="Pitluck S."/>
            <person name="Martinez M."/>
            <person name="Schmutz J."/>
            <person name="Larimer F."/>
            <person name="Land M."/>
            <person name="Hauser L."/>
            <person name="Kyrpides N."/>
            <person name="Kim E."/>
            <person name="Miller C.D."/>
            <person name="Hughes J.E."/>
            <person name="Anderson A.J."/>
            <person name="Sims R.C."/>
            <person name="Richardson P."/>
        </authorList>
    </citation>
    <scope>NUCLEOTIDE SEQUENCE [LARGE SCALE GENOMIC DNA]</scope>
    <source>
        <strain evidence="5">MCS</strain>
    </source>
</reference>
<keyword evidence="2" id="KW-0804">Transcription</keyword>
<name>A0A5Q5BG04_MYCSS</name>
<keyword evidence="3 5" id="KW-0812">Transmembrane</keyword>
<evidence type="ECO:0000256" key="2">
    <source>
        <dbReference type="ARBA" id="ARBA00023163"/>
    </source>
</evidence>
<gene>
    <name evidence="5" type="ordered locus">Mmcs_1050</name>
</gene>
<accession>A0A5Q5BG04</accession>
<keyword evidence="1" id="KW-0805">Transcription regulation</keyword>
<keyword evidence="3" id="KW-1133">Transmembrane helix</keyword>
<evidence type="ECO:0000256" key="1">
    <source>
        <dbReference type="ARBA" id="ARBA00023015"/>
    </source>
</evidence>
<feature type="transmembrane region" description="Helical" evidence="3">
    <location>
        <begin position="96"/>
        <end position="117"/>
    </location>
</feature>
<dbReference type="Gene3D" id="1.10.10.1320">
    <property type="entry name" value="Anti-sigma factor, zinc-finger domain"/>
    <property type="match status" value="1"/>
</dbReference>
<evidence type="ECO:0000259" key="4">
    <source>
        <dbReference type="Pfam" id="PF13490"/>
    </source>
</evidence>
<dbReference type="AlphaFoldDB" id="A0A5Q5BG04"/>